<keyword evidence="11 13" id="KW-0175">Coiled coil</keyword>
<evidence type="ECO:0000256" key="13">
    <source>
        <dbReference type="SAM" id="Coils"/>
    </source>
</evidence>
<keyword evidence="6" id="KW-0547">Nucleotide-binding</keyword>
<comment type="subunit">
    <text evidence="2">Heterodimer of SbcC and SbcD.</text>
</comment>
<keyword evidence="9" id="KW-0269">Exonuclease</keyword>
<evidence type="ECO:0000256" key="7">
    <source>
        <dbReference type="ARBA" id="ARBA00022759"/>
    </source>
</evidence>
<dbReference type="SUPFAM" id="SSF52540">
    <property type="entry name" value="P-loop containing nucleoside triphosphate hydrolases"/>
    <property type="match status" value="2"/>
</dbReference>
<proteinExistence type="inferred from homology"/>
<keyword evidence="8" id="KW-0378">Hydrolase</keyword>
<evidence type="ECO:0000256" key="3">
    <source>
        <dbReference type="ARBA" id="ARBA00013368"/>
    </source>
</evidence>
<feature type="domain" description="Rad50/SbcC-type AAA" evidence="14">
    <location>
        <begin position="6"/>
        <end position="212"/>
    </location>
</feature>
<accession>A0ABY3PAA8</accession>
<evidence type="ECO:0000256" key="9">
    <source>
        <dbReference type="ARBA" id="ARBA00022839"/>
    </source>
</evidence>
<reference evidence="15 16" key="1">
    <citation type="journal article" date="2022" name="Pathogens">
        <title>Staphylococcus ratti sp. nov. Isolated from a Lab Rat.</title>
        <authorList>
            <person name="Kovarovic V."/>
            <person name="Sedlacek I."/>
            <person name="Petras P."/>
            <person name="Kralova S."/>
            <person name="Maslanova I."/>
            <person name="Svec P."/>
            <person name="Neumann-Schaal M."/>
            <person name="Botka T."/>
            <person name="Gelbicova T."/>
            <person name="Stankova E."/>
            <person name="Doskar J."/>
            <person name="Pantucek R."/>
        </authorList>
    </citation>
    <scope>NUCLEOTIDE SEQUENCE [LARGE SCALE GENOMIC DNA]</scope>
    <source>
        <strain evidence="15 16">CCM 9025</strain>
    </source>
</reference>
<comment type="similarity">
    <text evidence="1">Belongs to the SMC family. SbcC subfamily.</text>
</comment>
<dbReference type="Gene3D" id="3.40.50.300">
    <property type="entry name" value="P-loop containing nucleotide triphosphate hydrolases"/>
    <property type="match status" value="2"/>
</dbReference>
<sequence>MRPLLLKLENFGPFLNETIDFERIEANQLFLISGKTGSGKTMIFDAIVYALYGRASTTAREVTQLRSHFAPPEQPLKVIYEFEVQQQRYKVVRTASFTKPNKKTETPGILEVYKAQGSTYILEESKINKGNQYLKELMKLKVEQFRQLFILPQGEFKSFLVSKSQDKQPILRTLFNSVMYEDLKNELKNKTKSIQDEMDKTYDRLATYWQDLYAIDDETLQDYLKIDINQHERLYHTLPEFEKIGQQQLNVLTLQKADMEKKCSDNKEKIDQEQSRQQYQKELLEIEKNLESLVAQKDEIEQLEQQIDRIKQSQLAIHTFNDIEVLKKELENSEKLIEVLNAKRDKLKDEMHQSKRKRERLEKQEQDVVEKEQTIKATHHYMQNKSDILKAFEDKQTLREQNTKLTNELKDNQSHLHDVEDDLEIQAQDFSCIDSLKEEQFTLRHRLEKIEHIEKQYKHKIQLKQQFGELTQTLKDLEAQKMKLSAQKYHFSEADQTVLSHEEMIHTLRSKLTEDVPCPVCGQQVHDVPSEQGLKLLKEQQKENEALDKEMRMIEEKLISHKTSLEHTQTQLAELNEIENPEIQKREVLEQKRENNTQITKLIEAKLEFEKLQSKQQRYLDKVQTLVQQMEKNQYQREIAEQKVSQFQQATRFDHYAEFETFFRASEQEVNEFRKAYQNIKETIQKENETLLVVQNDLKHQKVRQESDQARLKKLEITLKREMDKLHLRSLNALNELKSEISALQTYESRVETFHQTRQQLTTQQKTLVQKLDVLPEHDLNALQVKYDSLKKEQDDIIQRLNEIHFQVEENEKKSQKIREILDYIQHALSEHKAIFNLSEVIYGKNNQNLTLENYVLIHYLENILTSANKRLLNMTGQRYELVRKEEKGRGLSGLEIEVFDYYSNQSRHITSLSGGETFQASLALALGLNEVVQNEQGGISLDTMFIDEGFGTLDQETLETAMDTLIQLQSSGRLVGIISHVTELKSRIPLILEVNSSNYQSSTSLKYND</sequence>
<keyword evidence="12" id="KW-0233">DNA recombination</keyword>
<evidence type="ECO:0000256" key="10">
    <source>
        <dbReference type="ARBA" id="ARBA00022840"/>
    </source>
</evidence>
<evidence type="ECO:0000256" key="6">
    <source>
        <dbReference type="ARBA" id="ARBA00022741"/>
    </source>
</evidence>
<gene>
    <name evidence="15" type="ORF">LN051_06505</name>
</gene>
<dbReference type="InterPro" id="IPR027417">
    <property type="entry name" value="P-loop_NTPase"/>
</dbReference>
<evidence type="ECO:0000256" key="11">
    <source>
        <dbReference type="ARBA" id="ARBA00023054"/>
    </source>
</evidence>
<name>A0ABY3PAA8_9STAP</name>
<dbReference type="Proteomes" id="UP001197626">
    <property type="component" value="Chromosome"/>
</dbReference>
<dbReference type="PANTHER" id="PTHR32114:SF2">
    <property type="entry name" value="ABC TRANSPORTER ABCH.3"/>
    <property type="match status" value="1"/>
</dbReference>
<evidence type="ECO:0000259" key="14">
    <source>
        <dbReference type="Pfam" id="PF13476"/>
    </source>
</evidence>
<feature type="coiled-coil region" evidence="13">
    <location>
        <begin position="663"/>
        <end position="690"/>
    </location>
</feature>
<dbReference type="PANTHER" id="PTHR32114">
    <property type="entry name" value="ABC TRANSPORTER ABCH.3"/>
    <property type="match status" value="1"/>
</dbReference>
<feature type="coiled-coil region" evidence="13">
    <location>
        <begin position="256"/>
        <end position="415"/>
    </location>
</feature>
<keyword evidence="5" id="KW-0540">Nuclease</keyword>
<evidence type="ECO:0000313" key="16">
    <source>
        <dbReference type="Proteomes" id="UP001197626"/>
    </source>
</evidence>
<evidence type="ECO:0000256" key="5">
    <source>
        <dbReference type="ARBA" id="ARBA00022722"/>
    </source>
</evidence>
<keyword evidence="7" id="KW-0255">Endonuclease</keyword>
<organism evidence="15 16">
    <name type="scientific">Staphylococcus ratti</name>
    <dbReference type="NCBI Taxonomy" id="2892440"/>
    <lineage>
        <taxon>Bacteria</taxon>
        <taxon>Bacillati</taxon>
        <taxon>Bacillota</taxon>
        <taxon>Bacilli</taxon>
        <taxon>Bacillales</taxon>
        <taxon>Staphylococcaceae</taxon>
        <taxon>Staphylococcus</taxon>
    </lineage>
</organism>
<dbReference type="RefSeq" id="WP_229291737.1">
    <property type="nucleotide sequence ID" value="NZ_CP086654.1"/>
</dbReference>
<evidence type="ECO:0000313" key="15">
    <source>
        <dbReference type="EMBL" id="UEX89232.1"/>
    </source>
</evidence>
<dbReference type="InterPro" id="IPR053380">
    <property type="entry name" value="SbcCD_Nuclease_C"/>
</dbReference>
<dbReference type="InterPro" id="IPR038729">
    <property type="entry name" value="Rad50/SbcC_AAA"/>
</dbReference>
<evidence type="ECO:0000256" key="1">
    <source>
        <dbReference type="ARBA" id="ARBA00006930"/>
    </source>
</evidence>
<keyword evidence="4" id="KW-0235">DNA replication</keyword>
<evidence type="ECO:0000256" key="12">
    <source>
        <dbReference type="ARBA" id="ARBA00023172"/>
    </source>
</evidence>
<evidence type="ECO:0000256" key="4">
    <source>
        <dbReference type="ARBA" id="ARBA00022705"/>
    </source>
</evidence>
<keyword evidence="16" id="KW-1185">Reference proteome</keyword>
<protein>
    <recommendedName>
        <fullName evidence="3">Nuclease SbcCD subunit C</fullName>
    </recommendedName>
</protein>
<dbReference type="Pfam" id="PF13558">
    <property type="entry name" value="SbcC_Walker_B"/>
    <property type="match status" value="1"/>
</dbReference>
<keyword evidence="10" id="KW-0067">ATP-binding</keyword>
<evidence type="ECO:0000256" key="2">
    <source>
        <dbReference type="ARBA" id="ARBA00011322"/>
    </source>
</evidence>
<dbReference type="NCBIfam" id="NF041751">
    <property type="entry name" value="sbcc_Staph"/>
    <property type="match status" value="1"/>
</dbReference>
<feature type="coiled-coil region" evidence="13">
    <location>
        <begin position="460"/>
        <end position="487"/>
    </location>
</feature>
<dbReference type="EMBL" id="CP086654">
    <property type="protein sequence ID" value="UEX89232.1"/>
    <property type="molecule type" value="Genomic_DNA"/>
</dbReference>
<dbReference type="Pfam" id="PF13476">
    <property type="entry name" value="AAA_23"/>
    <property type="match status" value="1"/>
</dbReference>
<evidence type="ECO:0000256" key="8">
    <source>
        <dbReference type="ARBA" id="ARBA00022801"/>
    </source>
</evidence>